<keyword evidence="8" id="KW-1185">Reference proteome</keyword>
<dbReference type="PANTHER" id="PTHR21242">
    <property type="entry name" value="TRANSCRIPTION INITIATION FACTOR TFIID SUBUNIT 10"/>
    <property type="match status" value="1"/>
</dbReference>
<dbReference type="STRING" id="4558.A0A1W0W513"/>
<dbReference type="Proteomes" id="UP000000768">
    <property type="component" value="Chromosome 2"/>
</dbReference>
<dbReference type="EMBL" id="CM000761">
    <property type="protein sequence ID" value="OQU89433.1"/>
    <property type="molecule type" value="Genomic_DNA"/>
</dbReference>
<organism evidence="7 8">
    <name type="scientific">Sorghum bicolor</name>
    <name type="common">Sorghum</name>
    <name type="synonym">Sorghum vulgare</name>
    <dbReference type="NCBI Taxonomy" id="4558"/>
    <lineage>
        <taxon>Eukaryota</taxon>
        <taxon>Viridiplantae</taxon>
        <taxon>Streptophyta</taxon>
        <taxon>Embryophyta</taxon>
        <taxon>Tracheophyta</taxon>
        <taxon>Spermatophyta</taxon>
        <taxon>Magnoliopsida</taxon>
        <taxon>Liliopsida</taxon>
        <taxon>Poales</taxon>
        <taxon>Poaceae</taxon>
        <taxon>PACMAD clade</taxon>
        <taxon>Panicoideae</taxon>
        <taxon>Andropogonodae</taxon>
        <taxon>Andropogoneae</taxon>
        <taxon>Sorghinae</taxon>
        <taxon>Sorghum</taxon>
    </lineage>
</organism>
<evidence type="ECO:0000313" key="8">
    <source>
        <dbReference type="Proteomes" id="UP000000768"/>
    </source>
</evidence>
<protein>
    <recommendedName>
        <fullName evidence="9">Transcription initiation factor TFIID subunit 10</fullName>
    </recommendedName>
</protein>
<sequence>MEEESGWTLEGEGGLPSASAPSPPPPTLTRRRRHRIVDSPSPARIRVVPLLSQRRALKSFRLLGAAGLTLCRASTGAPPRPNPSERPSPPSSAPPLSSPFIRAPVSCYKWVQTSSCRPRAAVVVVDTYSSFQVAASQRAFSHVRRQDVRFRMMSSNSGGGAGGSGGGMGPGVGGGGDGRHDDEAALTEFLSSLMDYTPTIPDELVEHYLGRSGFHCPDLRLTRLVAVATQKFLSDIASDSLQHCKARVAAPIKDNKSKQPKDRRLVLTMDDLSKALREEHGISSFLPKSFSPISTTLEAVENYAWCELETPGVLRRQPFSRNGSFDKRGVD</sequence>
<accession>A0A1W0W513</accession>
<evidence type="ECO:0000313" key="7">
    <source>
        <dbReference type="EMBL" id="OQU89433.1"/>
    </source>
</evidence>
<dbReference type="PRINTS" id="PR01443">
    <property type="entry name" value="TFIID30KDSUB"/>
</dbReference>
<reference evidence="8" key="2">
    <citation type="journal article" date="2018" name="Plant J.">
        <title>The Sorghum bicolor reference genome: improved assembly, gene annotations, a transcriptome atlas, and signatures of genome organization.</title>
        <authorList>
            <person name="McCormick R.F."/>
            <person name="Truong S.K."/>
            <person name="Sreedasyam A."/>
            <person name="Jenkins J."/>
            <person name="Shu S."/>
            <person name="Sims D."/>
            <person name="Kennedy M."/>
            <person name="Amirebrahimi M."/>
            <person name="Weers B.D."/>
            <person name="McKinley B."/>
            <person name="Mattison A."/>
            <person name="Morishige D.T."/>
            <person name="Grimwood J."/>
            <person name="Schmutz J."/>
            <person name="Mullet J.E."/>
        </authorList>
    </citation>
    <scope>NUCLEOTIDE SEQUENCE [LARGE SCALE GENOMIC DNA]</scope>
    <source>
        <strain evidence="8">cv. BTx623</strain>
    </source>
</reference>
<evidence type="ECO:0008006" key="9">
    <source>
        <dbReference type="Google" id="ProtNLM"/>
    </source>
</evidence>
<name>A0A1W0W513_SORBI</name>
<dbReference type="GO" id="GO:0005669">
    <property type="term" value="C:transcription factor TFIID complex"/>
    <property type="evidence" value="ECO:0000318"/>
    <property type="project" value="GO_Central"/>
</dbReference>
<dbReference type="GO" id="GO:0000124">
    <property type="term" value="C:SAGA complex"/>
    <property type="evidence" value="ECO:0000318"/>
    <property type="project" value="GO_Central"/>
</dbReference>
<keyword evidence="4" id="KW-0539">Nucleus</keyword>
<comment type="subcellular location">
    <subcellularLocation>
        <location evidence="1">Nucleus</location>
    </subcellularLocation>
</comment>
<feature type="compositionally biased region" description="Pro residues" evidence="6">
    <location>
        <begin position="78"/>
        <end position="97"/>
    </location>
</feature>
<evidence type="ECO:0000256" key="1">
    <source>
        <dbReference type="ARBA" id="ARBA00004123"/>
    </source>
</evidence>
<evidence type="ECO:0000256" key="3">
    <source>
        <dbReference type="ARBA" id="ARBA00023163"/>
    </source>
</evidence>
<keyword evidence="2" id="KW-0805">Transcription regulation</keyword>
<evidence type="ECO:0000256" key="5">
    <source>
        <dbReference type="ARBA" id="ARBA00025730"/>
    </source>
</evidence>
<dbReference type="CDD" id="cd07982">
    <property type="entry name" value="HFD_TAF10"/>
    <property type="match status" value="1"/>
</dbReference>
<dbReference type="ExpressionAtlas" id="A0A1W0W513">
    <property type="expression patterns" value="baseline"/>
</dbReference>
<dbReference type="GO" id="GO:1990841">
    <property type="term" value="F:promoter-specific chromatin binding"/>
    <property type="evidence" value="ECO:0000318"/>
    <property type="project" value="GO_Central"/>
</dbReference>
<gene>
    <name evidence="7" type="ORF">SORBI_3002G187801</name>
</gene>
<dbReference type="Gramene" id="OQU89433">
    <property type="protein sequence ID" value="OQU89433"/>
    <property type="gene ID" value="SORBI_3002G187801"/>
</dbReference>
<dbReference type="InterPro" id="IPR003923">
    <property type="entry name" value="TAF10"/>
</dbReference>
<comment type="similarity">
    <text evidence="5">Belongs to the TAF10 family.</text>
</comment>
<proteinExistence type="inferred from homology"/>
<evidence type="ECO:0000256" key="6">
    <source>
        <dbReference type="SAM" id="MobiDB-lite"/>
    </source>
</evidence>
<keyword evidence="3" id="KW-0804">Transcription</keyword>
<dbReference type="AlphaFoldDB" id="A0A1W0W513"/>
<reference evidence="7 8" key="1">
    <citation type="journal article" date="2009" name="Nature">
        <title>The Sorghum bicolor genome and the diversification of grasses.</title>
        <authorList>
            <person name="Paterson A.H."/>
            <person name="Bowers J.E."/>
            <person name="Bruggmann R."/>
            <person name="Dubchak I."/>
            <person name="Grimwood J."/>
            <person name="Gundlach H."/>
            <person name="Haberer G."/>
            <person name="Hellsten U."/>
            <person name="Mitros T."/>
            <person name="Poliakov A."/>
            <person name="Schmutz J."/>
            <person name="Spannagl M."/>
            <person name="Tang H."/>
            <person name="Wang X."/>
            <person name="Wicker T."/>
            <person name="Bharti A.K."/>
            <person name="Chapman J."/>
            <person name="Feltus F.A."/>
            <person name="Gowik U."/>
            <person name="Grigoriev I.V."/>
            <person name="Lyons E."/>
            <person name="Maher C.A."/>
            <person name="Martis M."/>
            <person name="Narechania A."/>
            <person name="Otillar R.P."/>
            <person name="Penning B.W."/>
            <person name="Salamov A.A."/>
            <person name="Wang Y."/>
            <person name="Zhang L."/>
            <person name="Carpita N.C."/>
            <person name="Freeling M."/>
            <person name="Gingle A.R."/>
            <person name="Hash C.T."/>
            <person name="Keller B."/>
            <person name="Klein P."/>
            <person name="Kresovich S."/>
            <person name="McCann M.C."/>
            <person name="Ming R."/>
            <person name="Peterson D.G."/>
            <person name="Mehboob-ur-Rahman"/>
            <person name="Ware D."/>
            <person name="Westhoff P."/>
            <person name="Mayer K.F."/>
            <person name="Messing J."/>
            <person name="Rokhsar D.S."/>
        </authorList>
    </citation>
    <scope>NUCLEOTIDE SEQUENCE [LARGE SCALE GENOMIC DNA]</scope>
    <source>
        <strain evidence="8">cv. BTx623</strain>
    </source>
</reference>
<dbReference type="InParanoid" id="A0A1W0W513"/>
<evidence type="ECO:0000256" key="4">
    <source>
        <dbReference type="ARBA" id="ARBA00023242"/>
    </source>
</evidence>
<feature type="region of interest" description="Disordered" evidence="6">
    <location>
        <begin position="73"/>
        <end position="98"/>
    </location>
</feature>
<evidence type="ECO:0000256" key="2">
    <source>
        <dbReference type="ARBA" id="ARBA00023015"/>
    </source>
</evidence>
<dbReference type="eggNOG" id="KOG3423">
    <property type="taxonomic scope" value="Eukaryota"/>
</dbReference>
<dbReference type="Pfam" id="PF03540">
    <property type="entry name" value="TAF10"/>
    <property type="match status" value="1"/>
</dbReference>
<dbReference type="GO" id="GO:0006367">
    <property type="term" value="P:transcription initiation at RNA polymerase II promoter"/>
    <property type="evidence" value="ECO:0000318"/>
    <property type="project" value="GO_Central"/>
</dbReference>
<feature type="region of interest" description="Disordered" evidence="6">
    <location>
        <begin position="1"/>
        <end position="40"/>
    </location>
</feature>
<dbReference type="PANTHER" id="PTHR21242:SF0">
    <property type="entry name" value="TRANSCRIPTION INITIATION FACTOR TFIID SUBUNIT 10"/>
    <property type="match status" value="1"/>
</dbReference>